<keyword evidence="1" id="KW-0238">DNA-binding</keyword>
<reference evidence="2" key="1">
    <citation type="submission" date="2017-09" db="EMBL/GenBank/DDBJ databases">
        <title>Depth-based differentiation of microbial function through sediment-hosted aquifers and enrichment of novel symbionts in the deep terrestrial subsurface.</title>
        <authorList>
            <person name="Probst A.J."/>
            <person name="Ladd B."/>
            <person name="Jarett J.K."/>
            <person name="Geller-Mcgrath D.E."/>
            <person name="Sieber C.M.K."/>
            <person name="Emerson J.B."/>
            <person name="Anantharaman K."/>
            <person name="Thomas B.C."/>
            <person name="Malmstrom R."/>
            <person name="Stieglmeier M."/>
            <person name="Klingl A."/>
            <person name="Woyke T."/>
            <person name="Ryan C.M."/>
            <person name="Banfield J.F."/>
        </authorList>
    </citation>
    <scope>NUCLEOTIDE SEQUENCE [LARGE SCALE GENOMIC DNA]</scope>
</reference>
<dbReference type="Gene3D" id="1.10.1270.10">
    <property type="entry name" value="TrpR-like"/>
    <property type="match status" value="1"/>
</dbReference>
<comment type="caution">
    <text evidence="1">The sequence shown here is derived from an EMBL/GenBank/DDBJ whole genome shotgun (WGS) entry which is preliminary data.</text>
</comment>
<evidence type="ECO:0000313" key="2">
    <source>
        <dbReference type="Proteomes" id="UP000230154"/>
    </source>
</evidence>
<dbReference type="GO" id="GO:0003700">
    <property type="term" value="F:DNA-binding transcription factor activity"/>
    <property type="evidence" value="ECO:0007669"/>
    <property type="project" value="InterPro"/>
</dbReference>
<dbReference type="InterPro" id="IPR038116">
    <property type="entry name" value="TrpR-like_sf"/>
</dbReference>
<protein>
    <submittedName>
        <fullName evidence="1">DNA-binding transcriptional regulator</fullName>
    </submittedName>
</protein>
<dbReference type="InterPro" id="IPR010921">
    <property type="entry name" value="Trp_repressor/repl_initiator"/>
</dbReference>
<dbReference type="GO" id="GO:0043565">
    <property type="term" value="F:sequence-specific DNA binding"/>
    <property type="evidence" value="ECO:0007669"/>
    <property type="project" value="InterPro"/>
</dbReference>
<dbReference type="PANTHER" id="PTHR40080:SF1">
    <property type="entry name" value="TRPR-LIKE PROTEIN YERC_YECD"/>
    <property type="match status" value="1"/>
</dbReference>
<dbReference type="SUPFAM" id="SSF48295">
    <property type="entry name" value="TrpR-like"/>
    <property type="match status" value="1"/>
</dbReference>
<sequence>MKSWKTSKLKRLAKALLSFKTEAEMLAFLRDVATLEELESLSSRWDVVLELNKGTSYRDIAKKTGVSTATITRISHWLKHGEGGYRSALKQLK</sequence>
<name>A0A2H0TT69_9BACT</name>
<dbReference type="PIRSF" id="PIRSF012508">
    <property type="entry name" value="YerC"/>
    <property type="match status" value="1"/>
</dbReference>
<dbReference type="InterPro" id="IPR013368">
    <property type="entry name" value="YecD_YerC"/>
</dbReference>
<evidence type="ECO:0000313" key="1">
    <source>
        <dbReference type="EMBL" id="PIR74607.1"/>
    </source>
</evidence>
<dbReference type="NCBIfam" id="TIGR02531">
    <property type="entry name" value="yecD_yerC"/>
    <property type="match status" value="1"/>
</dbReference>
<dbReference type="InterPro" id="IPR000831">
    <property type="entry name" value="Trp_repress"/>
</dbReference>
<dbReference type="AlphaFoldDB" id="A0A2H0TT69"/>
<organism evidence="1 2">
    <name type="scientific">Candidatus Magasanikbacteria bacterium CG10_big_fil_rev_8_21_14_0_10_47_10</name>
    <dbReference type="NCBI Taxonomy" id="1974652"/>
    <lineage>
        <taxon>Bacteria</taxon>
        <taxon>Candidatus Magasanikiibacteriota</taxon>
    </lineage>
</organism>
<dbReference type="Pfam" id="PF01371">
    <property type="entry name" value="Trp_repressor"/>
    <property type="match status" value="1"/>
</dbReference>
<dbReference type="EMBL" id="PFCB01000015">
    <property type="protein sequence ID" value="PIR74607.1"/>
    <property type="molecule type" value="Genomic_DNA"/>
</dbReference>
<gene>
    <name evidence="1" type="ORF">COU35_01510</name>
</gene>
<proteinExistence type="predicted"/>
<dbReference type="PANTHER" id="PTHR40080">
    <property type="entry name" value="LMO1763 PROTEIN"/>
    <property type="match status" value="1"/>
</dbReference>
<accession>A0A2H0TT69</accession>
<dbReference type="Proteomes" id="UP000230154">
    <property type="component" value="Unassembled WGS sequence"/>
</dbReference>